<dbReference type="Proteomes" id="UP000283569">
    <property type="component" value="Unassembled WGS sequence"/>
</dbReference>
<dbReference type="SUPFAM" id="SSF53474">
    <property type="entry name" value="alpha/beta-Hydrolases"/>
    <property type="match status" value="1"/>
</dbReference>
<dbReference type="Gene3D" id="3.40.50.1820">
    <property type="entry name" value="alpha/beta hydrolase"/>
    <property type="match status" value="1"/>
</dbReference>
<dbReference type="InterPro" id="IPR000073">
    <property type="entry name" value="AB_hydrolase_1"/>
</dbReference>
<dbReference type="EMBL" id="PKMI01000002">
    <property type="protein sequence ID" value="RBA21106.1"/>
    <property type="molecule type" value="Genomic_DNA"/>
</dbReference>
<reference evidence="3 5" key="1">
    <citation type="submission" date="2017-12" db="EMBL/GenBank/DDBJ databases">
        <title>Genome sequence of the mycotoxigenic crop pathogen Fusarium proliferatum, strain ITEM 2341 from Date Palm.</title>
        <authorList>
            <person name="Almiman B.F."/>
            <person name="Shittu T.A."/>
            <person name="Muthumeenakshi S."/>
            <person name="Baroncelli R."/>
            <person name="Sreenivasaprasada S."/>
        </authorList>
    </citation>
    <scope>NUCLEOTIDE SEQUENCE [LARGE SCALE GENOMIC DNA]</scope>
    <source>
        <strain evidence="3 5">ITEM 2341</strain>
    </source>
</reference>
<dbReference type="AlphaFoldDB" id="A0A365NK74"/>
<reference evidence="4 6" key="2">
    <citation type="journal article" date="2018" name="Sci. Rep.">
        <title>Characterisation of pathogen-specific regions and novel effector candidates in Fusarium oxysporum f. sp. cepae.</title>
        <authorList>
            <person name="Armitage A.D."/>
            <person name="Taylor A."/>
            <person name="Sobczyk M.K."/>
            <person name="Baxter L."/>
            <person name="Greenfield B.P."/>
            <person name="Bates H.J."/>
            <person name="Wilson F."/>
            <person name="Jackson A.C."/>
            <person name="Ott S."/>
            <person name="Harrison R.J."/>
            <person name="Clarkson J.P."/>
        </authorList>
    </citation>
    <scope>NUCLEOTIDE SEQUENCE [LARGE SCALE GENOMIC DNA]</scope>
    <source>
        <strain evidence="4 6">Fp_A8</strain>
    </source>
</reference>
<comment type="caution">
    <text evidence="3">The sequence shown here is derived from an EMBL/GenBank/DDBJ whole genome shotgun (WGS) entry which is preliminary data.</text>
</comment>
<dbReference type="InterPro" id="IPR051411">
    <property type="entry name" value="Polyketide_trans_af380"/>
</dbReference>
<dbReference type="OrthoDB" id="2498029at2759"/>
<protein>
    <recommendedName>
        <fullName evidence="2">AB hydrolase-1 domain-containing protein</fullName>
    </recommendedName>
</protein>
<evidence type="ECO:0000313" key="6">
    <source>
        <dbReference type="Proteomes" id="UP000283569"/>
    </source>
</evidence>
<proteinExistence type="inferred from homology"/>
<dbReference type="Proteomes" id="UP000251714">
    <property type="component" value="Unassembled WGS sequence"/>
</dbReference>
<dbReference type="PANTHER" id="PTHR47751:SF2">
    <property type="entry name" value="DLTD N-TERMINAL DOMAIN PROTEIN (AFU_ORTHOLOGUE AFUA_8G00380)-RELATED"/>
    <property type="match status" value="1"/>
</dbReference>
<dbReference type="Pfam" id="PF12697">
    <property type="entry name" value="Abhydrolase_6"/>
    <property type="match status" value="1"/>
</dbReference>
<dbReference type="InterPro" id="IPR029058">
    <property type="entry name" value="AB_hydrolase_fold"/>
</dbReference>
<organism evidence="3 5">
    <name type="scientific">Gibberella intermedia</name>
    <name type="common">Bulb rot disease fungus</name>
    <name type="synonym">Fusarium proliferatum</name>
    <dbReference type="NCBI Taxonomy" id="948311"/>
    <lineage>
        <taxon>Eukaryota</taxon>
        <taxon>Fungi</taxon>
        <taxon>Dikarya</taxon>
        <taxon>Ascomycota</taxon>
        <taxon>Pezizomycotina</taxon>
        <taxon>Sordariomycetes</taxon>
        <taxon>Hypocreomycetidae</taxon>
        <taxon>Hypocreales</taxon>
        <taxon>Nectriaceae</taxon>
        <taxon>Fusarium</taxon>
        <taxon>Fusarium fujikuroi species complex</taxon>
    </lineage>
</organism>
<gene>
    <name evidence="4" type="ORF">BFJ72_g11264</name>
    <name evidence="3" type="ORF">FPRO05_07420</name>
</gene>
<dbReference type="EMBL" id="MRDB01000049">
    <property type="protein sequence ID" value="RKL31247.1"/>
    <property type="molecule type" value="Genomic_DNA"/>
</dbReference>
<sequence length="293" mass="32108">MTSIRDVDITTYDGLNLKGTFYSAGSNKPCIIMTHGFSGHRDHFLPELAAKFNDAGYGALVYDNRCWGDSEGLPRAEADPVKQSRDYLDAFNFAAALPDVDPTKIVYWGSSLSGGNAIVAASMNKSLAGIISQVPFVSGGSMARLTAAPKPILVAQRTPNSEIHIPIYPSSVEEVRDGTTKAILKDEGAVEFAAEMARRGYSYDKTATLQSLTNTIMHEPTGVIHHISPTPLLMVLADDDVCTYTHLQLEAFEKALHPKTLRIVKGSGHFDLYYGKRFQEVVDMQLEFLKSIF</sequence>
<accession>A0A365NK74</accession>
<evidence type="ECO:0000313" key="4">
    <source>
        <dbReference type="EMBL" id="RKL31247.1"/>
    </source>
</evidence>
<dbReference type="VEuPathDB" id="FungiDB:FPRN_07045"/>
<name>A0A365NK74_GIBIN</name>
<feature type="domain" description="AB hydrolase-1" evidence="2">
    <location>
        <begin position="31"/>
        <end position="281"/>
    </location>
</feature>
<comment type="similarity">
    <text evidence="1">Belongs to the polyketide transferase af380 family.</text>
</comment>
<evidence type="ECO:0000256" key="1">
    <source>
        <dbReference type="ARBA" id="ARBA00029464"/>
    </source>
</evidence>
<evidence type="ECO:0000313" key="5">
    <source>
        <dbReference type="Proteomes" id="UP000251714"/>
    </source>
</evidence>
<dbReference type="PANTHER" id="PTHR47751">
    <property type="entry name" value="SUPERFAMILY HYDROLASE, PUTATIVE (AFU_ORTHOLOGUE AFUA_2G16580)-RELATED"/>
    <property type="match status" value="1"/>
</dbReference>
<evidence type="ECO:0000259" key="2">
    <source>
        <dbReference type="Pfam" id="PF12697"/>
    </source>
</evidence>
<evidence type="ECO:0000313" key="3">
    <source>
        <dbReference type="EMBL" id="RBA21106.1"/>
    </source>
</evidence>
<dbReference type="Gene3D" id="1.10.10.800">
    <property type="match status" value="1"/>
</dbReference>